<organism evidence="4 5">
    <name type="scientific">Thalassobacillus hwangdonensis</name>
    <dbReference type="NCBI Taxonomy" id="546108"/>
    <lineage>
        <taxon>Bacteria</taxon>
        <taxon>Bacillati</taxon>
        <taxon>Bacillota</taxon>
        <taxon>Bacilli</taxon>
        <taxon>Bacillales</taxon>
        <taxon>Bacillaceae</taxon>
        <taxon>Thalassobacillus</taxon>
    </lineage>
</organism>
<sequence length="165" mass="18912">MYKQTIAFIRRDDELLLLNRNNAPTMGLWNGVGGKMEAGETPIACIIREVYEETGIRISPEQVVHQSVVSWTINEEAEGGMHAYVIEVPADFSYPTPIGMDEGILDWKKSSWVFDEQNKGVGEMIPLYLPRFLHDTEEIDYWFSINNGRVVDYQWKELNGSLLKV</sequence>
<evidence type="ECO:0000259" key="3">
    <source>
        <dbReference type="PROSITE" id="PS51462"/>
    </source>
</evidence>
<dbReference type="PANTHER" id="PTHR43736">
    <property type="entry name" value="ADP-RIBOSE PYROPHOSPHATASE"/>
    <property type="match status" value="1"/>
</dbReference>
<evidence type="ECO:0000313" key="5">
    <source>
        <dbReference type="Proteomes" id="UP001596990"/>
    </source>
</evidence>
<reference evidence="5" key="1">
    <citation type="journal article" date="2019" name="Int. J. Syst. Evol. Microbiol.">
        <title>The Global Catalogue of Microorganisms (GCM) 10K type strain sequencing project: providing services to taxonomists for standard genome sequencing and annotation.</title>
        <authorList>
            <consortium name="The Broad Institute Genomics Platform"/>
            <consortium name="The Broad Institute Genome Sequencing Center for Infectious Disease"/>
            <person name="Wu L."/>
            <person name="Ma J."/>
        </authorList>
    </citation>
    <scope>NUCLEOTIDE SEQUENCE [LARGE SCALE GENOMIC DNA]</scope>
    <source>
        <strain evidence="5">CCUG 56607</strain>
    </source>
</reference>
<dbReference type="Gene3D" id="3.90.79.10">
    <property type="entry name" value="Nucleoside Triphosphate Pyrophosphohydrolase"/>
    <property type="match status" value="1"/>
</dbReference>
<evidence type="ECO:0000313" key="4">
    <source>
        <dbReference type="EMBL" id="MFD1019465.1"/>
    </source>
</evidence>
<dbReference type="Pfam" id="PF00293">
    <property type="entry name" value="NUDIX"/>
    <property type="match status" value="1"/>
</dbReference>
<dbReference type="Proteomes" id="UP001596990">
    <property type="component" value="Unassembled WGS sequence"/>
</dbReference>
<protein>
    <submittedName>
        <fullName evidence="4">NUDIX domain-containing protein</fullName>
    </submittedName>
</protein>
<dbReference type="PANTHER" id="PTHR43736:SF1">
    <property type="entry name" value="DIHYDRONEOPTERIN TRIPHOSPHATE DIPHOSPHATASE"/>
    <property type="match status" value="1"/>
</dbReference>
<dbReference type="CDD" id="cd18886">
    <property type="entry name" value="NUDIX_MutT_Nudt1"/>
    <property type="match status" value="1"/>
</dbReference>
<feature type="domain" description="Nudix hydrolase" evidence="3">
    <location>
        <begin position="1"/>
        <end position="146"/>
    </location>
</feature>
<gene>
    <name evidence="4" type="ORF">ACFQ2J_09815</name>
</gene>
<keyword evidence="2" id="KW-0378">Hydrolase</keyword>
<dbReference type="PROSITE" id="PS51462">
    <property type="entry name" value="NUDIX"/>
    <property type="match status" value="1"/>
</dbReference>
<proteinExistence type="inferred from homology"/>
<dbReference type="RefSeq" id="WP_386059399.1">
    <property type="nucleotide sequence ID" value="NZ_JBHTKL010000005.1"/>
</dbReference>
<accession>A0ABW3L2L5</accession>
<dbReference type="PROSITE" id="PS00893">
    <property type="entry name" value="NUDIX_BOX"/>
    <property type="match status" value="1"/>
</dbReference>
<dbReference type="InterPro" id="IPR015797">
    <property type="entry name" value="NUDIX_hydrolase-like_dom_sf"/>
</dbReference>
<name>A0ABW3L2L5_9BACI</name>
<comment type="caution">
    <text evidence="4">The sequence shown here is derived from an EMBL/GenBank/DDBJ whole genome shotgun (WGS) entry which is preliminary data.</text>
</comment>
<dbReference type="InterPro" id="IPR000086">
    <property type="entry name" value="NUDIX_hydrolase_dom"/>
</dbReference>
<dbReference type="SUPFAM" id="SSF55811">
    <property type="entry name" value="Nudix"/>
    <property type="match status" value="1"/>
</dbReference>
<dbReference type="InterPro" id="IPR020084">
    <property type="entry name" value="NUDIX_hydrolase_CS"/>
</dbReference>
<evidence type="ECO:0000256" key="2">
    <source>
        <dbReference type="ARBA" id="ARBA00022801"/>
    </source>
</evidence>
<comment type="similarity">
    <text evidence="1">Belongs to the Nudix hydrolase family.</text>
</comment>
<evidence type="ECO:0000256" key="1">
    <source>
        <dbReference type="ARBA" id="ARBA00005582"/>
    </source>
</evidence>
<dbReference type="EMBL" id="JBHTKL010000005">
    <property type="protein sequence ID" value="MFD1019465.1"/>
    <property type="molecule type" value="Genomic_DNA"/>
</dbReference>
<keyword evidence="5" id="KW-1185">Reference proteome</keyword>